<dbReference type="EMBL" id="UINC01119475">
    <property type="protein sequence ID" value="SVC93319.1"/>
    <property type="molecule type" value="Genomic_DNA"/>
</dbReference>
<dbReference type="Pfam" id="PF07287">
    <property type="entry name" value="AtuA"/>
    <property type="match status" value="1"/>
</dbReference>
<gene>
    <name evidence="2" type="ORF">METZ01_LOCUS346173</name>
</gene>
<reference evidence="2" key="1">
    <citation type="submission" date="2018-05" db="EMBL/GenBank/DDBJ databases">
        <authorList>
            <person name="Lanie J.A."/>
            <person name="Ng W.-L."/>
            <person name="Kazmierczak K.M."/>
            <person name="Andrzejewski T.M."/>
            <person name="Davidsen T.M."/>
            <person name="Wayne K.J."/>
            <person name="Tettelin H."/>
            <person name="Glass J.I."/>
            <person name="Rusch D."/>
            <person name="Podicherti R."/>
            <person name="Tsui H.-C.T."/>
            <person name="Winkler M.E."/>
        </authorList>
    </citation>
    <scope>NUCLEOTIDE SEQUENCE</scope>
</reference>
<dbReference type="PANTHER" id="PTHR47708:SF2">
    <property type="entry name" value="SI:CH73-132F6.5"/>
    <property type="match status" value="1"/>
</dbReference>
<accession>A0A382R6H3</accession>
<name>A0A382R6H3_9ZZZZ</name>
<evidence type="ECO:0000313" key="2">
    <source>
        <dbReference type="EMBL" id="SVC93319.1"/>
    </source>
</evidence>
<proteinExistence type="predicted"/>
<dbReference type="InterPro" id="IPR010839">
    <property type="entry name" value="AtuA_N"/>
</dbReference>
<sequence length="148" mass="16329">MSILAGAKMKNDNLGYATDFVNQLAPLLPEIKKKGIKVISNAGGINLESCRDALIKEAEKENINLNIALIHGDNIIDRQDEFIKKEILDFETGSPLPKNILSMNAYLGAIPIKEALKEAPDIIITGRCVDSALVLGSLMYEYNWKKND</sequence>
<dbReference type="AlphaFoldDB" id="A0A382R6H3"/>
<evidence type="ECO:0000259" key="1">
    <source>
        <dbReference type="Pfam" id="PF07287"/>
    </source>
</evidence>
<feature type="domain" description="Acyclic terpene utilisation N-terminal" evidence="1">
    <location>
        <begin position="1"/>
        <end position="148"/>
    </location>
</feature>
<feature type="non-terminal residue" evidence="2">
    <location>
        <position position="148"/>
    </location>
</feature>
<dbReference type="PANTHER" id="PTHR47708">
    <property type="match status" value="1"/>
</dbReference>
<organism evidence="2">
    <name type="scientific">marine metagenome</name>
    <dbReference type="NCBI Taxonomy" id="408172"/>
    <lineage>
        <taxon>unclassified sequences</taxon>
        <taxon>metagenomes</taxon>
        <taxon>ecological metagenomes</taxon>
    </lineage>
</organism>
<protein>
    <recommendedName>
        <fullName evidence="1">Acyclic terpene utilisation N-terminal domain-containing protein</fullName>
    </recommendedName>
</protein>